<evidence type="ECO:0000256" key="6">
    <source>
        <dbReference type="ARBA" id="ARBA00022837"/>
    </source>
</evidence>
<dbReference type="CTD" id="20212523"/>
<dbReference type="PRINTS" id="PR00747">
    <property type="entry name" value="GLYHDRLASE47"/>
</dbReference>
<evidence type="ECO:0000313" key="16">
    <source>
        <dbReference type="Proteomes" id="UP000015101"/>
    </source>
</evidence>
<comment type="catalytic activity">
    <reaction evidence="8">
        <text>N(4)-(alpha-D-Man-(1-&gt;2)-alpha-D-Man-(1-&gt;2)-alpha-D-Man-(1-&gt;3)-[alpha-D-Man-(1-&gt;3)-[alpha-D-Man-(1-&gt;2)-alpha-D-Man-(1-&gt;6)]-alpha-D-Man-(1-&gt;6)]-beta-D-Man-(1-&gt;4)-beta-D-GlcNAc-(1-&gt;4)-beta-D-GlcNAc)-L-asparaginyl-[protein] (N-glucan mannose isomer 8A1,2,3B1,3) + 3 H2O = N(4)-(alpha-D-Man-(1-&gt;3)-[alpha-D-Man-(1-&gt;3)-[alpha-D-Man-(1-&gt;6)]-alpha-D-Man-(1-&gt;6)]-beta-D-Man-(1-&gt;4)-beta-D-GlcNAc-(1-&gt;4)-beta-D-GlcNAc)-L-asparaginyl-[protein] (N-glucan mannose isomer 5A1,2) + 3 beta-D-mannose</text>
        <dbReference type="Rhea" id="RHEA:56028"/>
        <dbReference type="Rhea" id="RHEA-COMP:14358"/>
        <dbReference type="Rhea" id="RHEA-COMP:14367"/>
        <dbReference type="ChEBI" id="CHEBI:15377"/>
        <dbReference type="ChEBI" id="CHEBI:28563"/>
        <dbReference type="ChEBI" id="CHEBI:59087"/>
        <dbReference type="ChEBI" id="CHEBI:60628"/>
        <dbReference type="EC" id="3.2.1.113"/>
    </reaction>
</comment>
<keyword evidence="7 11" id="KW-1015">Disulfide bond</keyword>
<evidence type="ECO:0000256" key="2">
    <source>
        <dbReference type="ARBA" id="ARBA00004922"/>
    </source>
</evidence>
<proteinExistence type="inferred from homology"/>
<dbReference type="EMBL" id="KB097222">
    <property type="protein sequence ID" value="ESN98159.1"/>
    <property type="molecule type" value="Genomic_DNA"/>
</dbReference>
<dbReference type="Proteomes" id="UP000015101">
    <property type="component" value="Unassembled WGS sequence"/>
</dbReference>
<dbReference type="Gene3D" id="1.50.10.10">
    <property type="match status" value="2"/>
</dbReference>
<keyword evidence="13" id="KW-1133">Transmembrane helix</keyword>
<dbReference type="GO" id="GO:0036503">
    <property type="term" value="P:ERAD pathway"/>
    <property type="evidence" value="ECO:0000318"/>
    <property type="project" value="GO_Central"/>
</dbReference>
<comment type="catalytic activity">
    <reaction evidence="9">
        <text>N(4)-(alpha-D-Man-(1-&gt;2)-alpha-D-Man-(1-&gt;2)-alpha-D-Man-(1-&gt;3)-[alpha-D-Man-(1-&gt;2)-alpha-D-Man-(1-&gt;3)-[alpha-D-Man-(1-&gt;2)-alpha-D-Man-(1-&gt;6)]-alpha-D-Man-(1-&gt;6)]-beta-D-Man-(1-&gt;4)-beta-D-GlcNAc-(1-&gt;4)-beta-D-GlcNAc)-L-asparaginyl-[protein] (N-glucan mannose isomer 9A1,2,3B1,2,3) + 4 H2O = N(4)-(alpha-D-Man-(1-&gt;3)-[alpha-D-Man-(1-&gt;3)-[alpha-D-Man-(1-&gt;6)]-alpha-D-Man-(1-&gt;6)]-beta-D-Man-(1-&gt;4)-beta-D-GlcNAc-(1-&gt;4)-beta-D-GlcNAc)-L-asparaginyl-[protein] (N-glucan mannose isomer 5A1,2) + 4 beta-D-mannose</text>
        <dbReference type="Rhea" id="RHEA:56008"/>
        <dbReference type="Rhea" id="RHEA-COMP:14356"/>
        <dbReference type="Rhea" id="RHEA-COMP:14367"/>
        <dbReference type="ChEBI" id="CHEBI:15377"/>
        <dbReference type="ChEBI" id="CHEBI:28563"/>
        <dbReference type="ChEBI" id="CHEBI:59087"/>
        <dbReference type="ChEBI" id="CHEBI:139493"/>
        <dbReference type="EC" id="3.2.1.113"/>
    </reaction>
</comment>
<dbReference type="RefSeq" id="XP_009023846.1">
    <property type="nucleotide sequence ID" value="XM_009025598.1"/>
</dbReference>
<protein>
    <recommendedName>
        <fullName evidence="12">alpha-1,2-Mannosidase</fullName>
        <ecNumber evidence="12">3.2.1.-</ecNumber>
    </recommendedName>
</protein>
<evidence type="ECO:0000256" key="13">
    <source>
        <dbReference type="SAM" id="Phobius"/>
    </source>
</evidence>
<keyword evidence="6 10" id="KW-0106">Calcium</keyword>
<dbReference type="SUPFAM" id="SSF48225">
    <property type="entry name" value="Seven-hairpin glycosidases"/>
    <property type="match status" value="1"/>
</dbReference>
<keyword evidence="13" id="KW-0812">Transmembrane</keyword>
<dbReference type="InterPro" id="IPR012341">
    <property type="entry name" value="6hp_glycosidase-like_sf"/>
</dbReference>
<organism evidence="15 16">
    <name type="scientific">Helobdella robusta</name>
    <name type="common">Californian leech</name>
    <dbReference type="NCBI Taxonomy" id="6412"/>
    <lineage>
        <taxon>Eukaryota</taxon>
        <taxon>Metazoa</taxon>
        <taxon>Spiralia</taxon>
        <taxon>Lophotrochozoa</taxon>
        <taxon>Annelida</taxon>
        <taxon>Clitellata</taxon>
        <taxon>Hirudinea</taxon>
        <taxon>Rhynchobdellida</taxon>
        <taxon>Glossiphoniidae</taxon>
        <taxon>Helobdella</taxon>
    </lineage>
</organism>
<dbReference type="STRING" id="6412.T1FUM7"/>
<evidence type="ECO:0000313" key="14">
    <source>
        <dbReference type="EMBL" id="ESN98159.1"/>
    </source>
</evidence>
<evidence type="ECO:0000256" key="3">
    <source>
        <dbReference type="ARBA" id="ARBA00007658"/>
    </source>
</evidence>
<dbReference type="InterPro" id="IPR050749">
    <property type="entry name" value="Glycosyl_Hydrolase_47"/>
</dbReference>
<accession>T1FUM7</accession>
<dbReference type="InterPro" id="IPR001382">
    <property type="entry name" value="Glyco_hydro_47"/>
</dbReference>
<dbReference type="PANTHER" id="PTHR11742">
    <property type="entry name" value="MANNOSYL-OLIGOSACCHARIDE ALPHA-1,2-MANNOSIDASE-RELATED"/>
    <property type="match status" value="1"/>
</dbReference>
<dbReference type="HOGENOM" id="CLU_003818_3_3_1"/>
<keyword evidence="12" id="KW-0326">Glycosidase</keyword>
<feature type="disulfide bond" evidence="11">
    <location>
        <begin position="311"/>
        <end position="340"/>
    </location>
</feature>
<evidence type="ECO:0000313" key="15">
    <source>
        <dbReference type="EnsemblMetazoa" id="HelroP193110"/>
    </source>
</evidence>
<feature type="transmembrane region" description="Helical" evidence="13">
    <location>
        <begin position="7"/>
        <end position="27"/>
    </location>
</feature>
<evidence type="ECO:0000256" key="5">
    <source>
        <dbReference type="ARBA" id="ARBA00022801"/>
    </source>
</evidence>
<reference evidence="15" key="3">
    <citation type="submission" date="2015-06" db="UniProtKB">
        <authorList>
            <consortium name="EnsemblMetazoa"/>
        </authorList>
    </citation>
    <scope>IDENTIFICATION</scope>
</reference>
<keyword evidence="16" id="KW-1185">Reference proteome</keyword>
<dbReference type="EMBL" id="AMQM01006039">
    <property type="status" value="NOT_ANNOTATED_CDS"/>
    <property type="molecule type" value="Genomic_DNA"/>
</dbReference>
<evidence type="ECO:0000256" key="1">
    <source>
        <dbReference type="ARBA" id="ARBA00001913"/>
    </source>
</evidence>
<evidence type="ECO:0000256" key="7">
    <source>
        <dbReference type="ARBA" id="ARBA00023157"/>
    </source>
</evidence>
<gene>
    <name evidence="15" type="primary">20212523</name>
    <name evidence="14" type="ORF">HELRODRAFT_193110</name>
</gene>
<evidence type="ECO:0000256" key="10">
    <source>
        <dbReference type="PIRSR" id="PIRSR601382-2"/>
    </source>
</evidence>
<dbReference type="GO" id="GO:0005783">
    <property type="term" value="C:endoplasmic reticulum"/>
    <property type="evidence" value="ECO:0000318"/>
    <property type="project" value="GO_Central"/>
</dbReference>
<dbReference type="EC" id="3.2.1.-" evidence="12"/>
<dbReference type="GO" id="GO:0004571">
    <property type="term" value="F:mannosyl-oligosaccharide 1,2-alpha-mannosidase activity"/>
    <property type="evidence" value="ECO:0000318"/>
    <property type="project" value="GO_Central"/>
</dbReference>
<comment type="similarity">
    <text evidence="3 12">Belongs to the glycosyl hydrolase 47 family.</text>
</comment>
<keyword evidence="13" id="KW-0472">Membrane</keyword>
<reference evidence="16" key="1">
    <citation type="submission" date="2012-12" db="EMBL/GenBank/DDBJ databases">
        <authorList>
            <person name="Hellsten U."/>
            <person name="Grimwood J."/>
            <person name="Chapman J.A."/>
            <person name="Shapiro H."/>
            <person name="Aerts A."/>
            <person name="Otillar R.P."/>
            <person name="Terry A.Y."/>
            <person name="Boore J.L."/>
            <person name="Simakov O."/>
            <person name="Marletaz F."/>
            <person name="Cho S.-J."/>
            <person name="Edsinger-Gonzales E."/>
            <person name="Havlak P."/>
            <person name="Kuo D.-H."/>
            <person name="Larsson T."/>
            <person name="Lv J."/>
            <person name="Arendt D."/>
            <person name="Savage R."/>
            <person name="Osoegawa K."/>
            <person name="de Jong P."/>
            <person name="Lindberg D.R."/>
            <person name="Seaver E.C."/>
            <person name="Weisblat D.A."/>
            <person name="Putnam N.H."/>
            <person name="Grigoriev I.V."/>
            <person name="Rokhsar D.S."/>
        </authorList>
    </citation>
    <scope>NUCLEOTIDE SEQUENCE</scope>
</reference>
<reference evidence="14 16" key="2">
    <citation type="journal article" date="2013" name="Nature">
        <title>Insights into bilaterian evolution from three spiralian genomes.</title>
        <authorList>
            <person name="Simakov O."/>
            <person name="Marletaz F."/>
            <person name="Cho S.J."/>
            <person name="Edsinger-Gonzales E."/>
            <person name="Havlak P."/>
            <person name="Hellsten U."/>
            <person name="Kuo D.H."/>
            <person name="Larsson T."/>
            <person name="Lv J."/>
            <person name="Arendt D."/>
            <person name="Savage R."/>
            <person name="Osoegawa K."/>
            <person name="de Jong P."/>
            <person name="Grimwood J."/>
            <person name="Chapman J.A."/>
            <person name="Shapiro H."/>
            <person name="Aerts A."/>
            <person name="Otillar R.P."/>
            <person name="Terry A.Y."/>
            <person name="Boore J.L."/>
            <person name="Grigoriev I.V."/>
            <person name="Lindberg D.R."/>
            <person name="Seaver E.C."/>
            <person name="Weisblat D.A."/>
            <person name="Putnam N.H."/>
            <person name="Rokhsar D.S."/>
        </authorList>
    </citation>
    <scope>NUCLEOTIDE SEQUENCE</scope>
</reference>
<keyword evidence="4 10" id="KW-0479">Metal-binding</keyword>
<evidence type="ECO:0000256" key="9">
    <source>
        <dbReference type="ARBA" id="ARBA00048605"/>
    </source>
</evidence>
<dbReference type="InterPro" id="IPR036026">
    <property type="entry name" value="Seven-hairpin_glycosidases"/>
</dbReference>
<feature type="binding site" evidence="10">
    <location>
        <position position="467"/>
    </location>
    <ligand>
        <name>Ca(2+)</name>
        <dbReference type="ChEBI" id="CHEBI:29108"/>
    </ligand>
</feature>
<dbReference type="AlphaFoldDB" id="T1FUM7"/>
<evidence type="ECO:0000256" key="11">
    <source>
        <dbReference type="PIRSR" id="PIRSR601382-3"/>
    </source>
</evidence>
<dbReference type="OrthoDB" id="8118055at2759"/>
<dbReference type="Pfam" id="PF01532">
    <property type="entry name" value="Glyco_hydro_47"/>
    <property type="match status" value="2"/>
</dbReference>
<dbReference type="KEGG" id="hro:HELRODRAFT_193110"/>
<evidence type="ECO:0000256" key="8">
    <source>
        <dbReference type="ARBA" id="ARBA00047669"/>
    </source>
</evidence>
<dbReference type="GO" id="GO:0005975">
    <property type="term" value="P:carbohydrate metabolic process"/>
    <property type="evidence" value="ECO:0007669"/>
    <property type="project" value="InterPro"/>
</dbReference>
<dbReference type="InParanoid" id="T1FUM7"/>
<dbReference type="EnsemblMetazoa" id="HelroT193110">
    <property type="protein sequence ID" value="HelroP193110"/>
    <property type="gene ID" value="HelroG193110"/>
</dbReference>
<comment type="cofactor">
    <cofactor evidence="1 10">
        <name>Ca(2+)</name>
        <dbReference type="ChEBI" id="CHEBI:29108"/>
    </cofactor>
</comment>
<dbReference type="eggNOG" id="KOG2431">
    <property type="taxonomic scope" value="Eukaryota"/>
</dbReference>
<dbReference type="GO" id="GO:0016020">
    <property type="term" value="C:membrane"/>
    <property type="evidence" value="ECO:0000318"/>
    <property type="project" value="GO_Central"/>
</dbReference>
<dbReference type="OMA" id="VIFPRTI"/>
<dbReference type="GeneID" id="20212523"/>
<keyword evidence="5 12" id="KW-0378">Hydrolase</keyword>
<evidence type="ECO:0000256" key="12">
    <source>
        <dbReference type="RuleBase" id="RU361193"/>
    </source>
</evidence>
<name>T1FUM7_HELRO</name>
<comment type="pathway">
    <text evidence="2">Protein modification; protein glycosylation.</text>
</comment>
<sequence>MYKLKMLFFLGTIFFTLVLFSYFSFFYSSKELTVSYRHFHHKKLVVFSDKVKTKSNFLGHELTKLSLNNLNSMLRHAWNNYHKYGWGSDELKPQSATGHNWMKLGLTIIDSLDTLYIMNFSKEYELGKEWVIENLHFNKSRMVDSFVLITRILGGLLSIYHLTDDIIYLQKIKELSPRLKPCFIRRNTKLPCQNVNLKTGKASTDYMSSIISDAVRSEDDLVHDLIDHHSMSADPDSPVQIGRNSVGYYEGLLKLWLQSGQKNKGLEVIFPRTISGIESHLLRTYNDTDGYLLYFNSTLSKPKPYMEEESCKLPGLLALASIVKLGEPKLKMAHILAGTCIRMHDKTELKLCPLSVQFAGRRGKTTTMSLKDKKSTLASSTLESLMYLARTDVLNQYKYYDVAVHICKHLFQSTWLNHGFASRLDVNRVKSKYHDVMDSHLFSQTFKYAYMILSNRSINFNDFVFTSAGHILPVRR</sequence>
<dbReference type="GO" id="GO:0005509">
    <property type="term" value="F:calcium ion binding"/>
    <property type="evidence" value="ECO:0007669"/>
    <property type="project" value="InterPro"/>
</dbReference>
<dbReference type="PANTHER" id="PTHR11742:SF55">
    <property type="entry name" value="ENDOPLASMIC RETICULUM MANNOSYL-OLIGOSACCHARIDE 1,2-ALPHA-MANNOSIDASE"/>
    <property type="match status" value="1"/>
</dbReference>
<evidence type="ECO:0000256" key="4">
    <source>
        <dbReference type="ARBA" id="ARBA00022723"/>
    </source>
</evidence>